<name>A0A2H0WSW2_9BACT</name>
<sequence>MPKKRKTRKDKIIAGLKRELAKKPLIIPKTVPAHNIPKVKKLPKLSPISTNDNNQNSPYLKKDLTKSLILAIIVIGFELVVYWRLK</sequence>
<keyword evidence="1" id="KW-0472">Membrane</keyword>
<feature type="transmembrane region" description="Helical" evidence="1">
    <location>
        <begin position="67"/>
        <end position="85"/>
    </location>
</feature>
<proteinExistence type="predicted"/>
<evidence type="ECO:0000313" key="3">
    <source>
        <dbReference type="Proteomes" id="UP000231282"/>
    </source>
</evidence>
<evidence type="ECO:0000256" key="1">
    <source>
        <dbReference type="SAM" id="Phobius"/>
    </source>
</evidence>
<keyword evidence="1" id="KW-1133">Transmembrane helix</keyword>
<gene>
    <name evidence="2" type="ORF">COT63_02150</name>
</gene>
<protein>
    <submittedName>
        <fullName evidence="2">Uncharacterized protein</fullName>
    </submittedName>
</protein>
<comment type="caution">
    <text evidence="2">The sequence shown here is derived from an EMBL/GenBank/DDBJ whole genome shotgun (WGS) entry which is preliminary data.</text>
</comment>
<keyword evidence="1" id="KW-0812">Transmembrane</keyword>
<organism evidence="2 3">
    <name type="scientific">Candidatus Shapirobacteria bacterium CG09_land_8_20_14_0_10_38_17</name>
    <dbReference type="NCBI Taxonomy" id="1974884"/>
    <lineage>
        <taxon>Bacteria</taxon>
        <taxon>Candidatus Shapironibacteriota</taxon>
    </lineage>
</organism>
<dbReference type="AlphaFoldDB" id="A0A2H0WSW2"/>
<accession>A0A2H0WSW2</accession>
<evidence type="ECO:0000313" key="2">
    <source>
        <dbReference type="EMBL" id="PIS15018.1"/>
    </source>
</evidence>
<dbReference type="Proteomes" id="UP000231282">
    <property type="component" value="Unassembled WGS sequence"/>
</dbReference>
<reference evidence="3" key="1">
    <citation type="submission" date="2017-09" db="EMBL/GenBank/DDBJ databases">
        <title>Depth-based differentiation of microbial function through sediment-hosted aquifers and enrichment of novel symbionts in the deep terrestrial subsurface.</title>
        <authorList>
            <person name="Probst A.J."/>
            <person name="Ladd B."/>
            <person name="Jarett J.K."/>
            <person name="Geller-Mcgrath D.E."/>
            <person name="Sieber C.M.K."/>
            <person name="Emerson J.B."/>
            <person name="Anantharaman K."/>
            <person name="Thomas B.C."/>
            <person name="Malmstrom R."/>
            <person name="Stieglmeier M."/>
            <person name="Klingl A."/>
            <person name="Woyke T."/>
            <person name="Ryan C.M."/>
            <person name="Banfield J.F."/>
        </authorList>
    </citation>
    <scope>NUCLEOTIDE SEQUENCE [LARGE SCALE GENOMIC DNA]</scope>
</reference>
<dbReference type="EMBL" id="PEZH01000042">
    <property type="protein sequence ID" value="PIS15018.1"/>
    <property type="molecule type" value="Genomic_DNA"/>
</dbReference>